<evidence type="ECO:0000259" key="5">
    <source>
        <dbReference type="Pfam" id="PF14905"/>
    </source>
</evidence>
<keyword evidence="2" id="KW-0472">Membrane</keyword>
<comment type="subcellular location">
    <subcellularLocation>
        <location evidence="1">Cell outer membrane</location>
    </subcellularLocation>
</comment>
<dbReference type="Gene3D" id="2.60.40.1120">
    <property type="entry name" value="Carboxypeptidase-like, regulatory domain"/>
    <property type="match status" value="1"/>
</dbReference>
<evidence type="ECO:0000256" key="3">
    <source>
        <dbReference type="ARBA" id="ARBA00023237"/>
    </source>
</evidence>
<evidence type="ECO:0000256" key="2">
    <source>
        <dbReference type="ARBA" id="ARBA00023136"/>
    </source>
</evidence>
<evidence type="ECO:0000313" key="6">
    <source>
        <dbReference type="EMBL" id="MBK0404652.1"/>
    </source>
</evidence>
<feature type="signal peptide" evidence="4">
    <location>
        <begin position="1"/>
        <end position="24"/>
    </location>
</feature>
<proteinExistence type="predicted"/>
<dbReference type="Pfam" id="PF13620">
    <property type="entry name" value="CarboxypepD_reg"/>
    <property type="match status" value="1"/>
</dbReference>
<keyword evidence="6" id="KW-0675">Receptor</keyword>
<dbReference type="Gene3D" id="2.170.130.10">
    <property type="entry name" value="TonB-dependent receptor, plug domain"/>
    <property type="match status" value="1"/>
</dbReference>
<evidence type="ECO:0000313" key="7">
    <source>
        <dbReference type="Proteomes" id="UP000644147"/>
    </source>
</evidence>
<feature type="chain" id="PRO_5045244291" evidence="4">
    <location>
        <begin position="25"/>
        <end position="819"/>
    </location>
</feature>
<dbReference type="PANTHER" id="PTHR40980:SF4">
    <property type="entry name" value="TONB-DEPENDENT RECEPTOR-LIKE BETA-BARREL DOMAIN-CONTAINING PROTEIN"/>
    <property type="match status" value="1"/>
</dbReference>
<dbReference type="InterPro" id="IPR041700">
    <property type="entry name" value="OMP_b-brl_3"/>
</dbReference>
<keyword evidence="4" id="KW-0732">Signal</keyword>
<dbReference type="Proteomes" id="UP000644147">
    <property type="component" value="Unassembled WGS sequence"/>
</dbReference>
<dbReference type="PANTHER" id="PTHR40980">
    <property type="entry name" value="PLUG DOMAIN-CONTAINING PROTEIN"/>
    <property type="match status" value="1"/>
</dbReference>
<keyword evidence="7" id="KW-1185">Reference proteome</keyword>
<gene>
    <name evidence="6" type="ORF">I5M27_16780</name>
</gene>
<keyword evidence="3" id="KW-0998">Cell outer membrane</keyword>
<dbReference type="SUPFAM" id="SSF49464">
    <property type="entry name" value="Carboxypeptidase regulatory domain-like"/>
    <property type="match status" value="1"/>
</dbReference>
<dbReference type="RefSeq" id="WP_200507496.1">
    <property type="nucleotide sequence ID" value="NZ_JAEHFX010000010.1"/>
</dbReference>
<sequence>MKRNVFFLLAQLCFFLSTAAPVQAQEKALTQISGKVTGMVTDSVSGKPIGFVTVALLASGTSQAVAAGLTDEAGRFVFQQIKPGNYDLNLSFIGYRSKALRQIAITETKPEIDLGKLFLGMAATQLKEVQVNALRPTIVQEADKMVVSIEGTALAAGKTAFEVLAQSPGVFIDQDGNIQLNGRSGVTVMLDGKLTYLSASDLRRLLESMSAENIKNIEIITQPSAKFDAEGASGILNINLKKNELRGMNGSVFVTSSTNFKQVAGTVGGNVNYKAGKWNSFLSTEVMKRAFNREGTFTRVFYDGDNTTYFDQVAQGKSRNLGPPVFRVGTDFSLNEKHSIGGMASLNRNTRWEDFNTETYLSHTQDQPKDFIRANNQTTNTFTNFTANLHYAARPDTNGTTLTGDLDFVKISNQGYSNFYNYFTAAGATQPTSTDFLYADSDNGFEIYSAKADFTKQFTRFGKVETGLKASRVTSDNDSRFFFNNQGLVLDLNRTNHFLYSENIYAAYANWNYKLSEKYALQTGLRAEETRSRGESLTTGRITRRNYLNLFPSVFLQQKFTENYQISYSYSRRIQRPNYGNLNPFVTYRDPYTYFTGNPYLRPQYTHAFGISQTYKQNYSLIFSYQHLTDVISELPILDVENATTIYTTGNVDDSRNISLTAVAPVKILKTWEANNTLTLSYNEFKTMANNQEVEINQLQYYLQTNHTLLLPHDYTLEVNGIYRGPSVYGLYQIRRTGWVNLGLRKSFRNKTIDLSLNANDIFRTNRLRFDTRIGRNINDFDQYFFSRSISITLRYKFNRGQKIEERRRNSNLEELNRM</sequence>
<organism evidence="6 7">
    <name type="scientific">Adhaeribacter terrigena</name>
    <dbReference type="NCBI Taxonomy" id="2793070"/>
    <lineage>
        <taxon>Bacteria</taxon>
        <taxon>Pseudomonadati</taxon>
        <taxon>Bacteroidota</taxon>
        <taxon>Cytophagia</taxon>
        <taxon>Cytophagales</taxon>
        <taxon>Hymenobacteraceae</taxon>
        <taxon>Adhaeribacter</taxon>
    </lineage>
</organism>
<feature type="domain" description="Outer membrane protein beta-barrel" evidence="5">
    <location>
        <begin position="396"/>
        <end position="796"/>
    </location>
</feature>
<comment type="caution">
    <text evidence="6">The sequence shown here is derived from an EMBL/GenBank/DDBJ whole genome shotgun (WGS) entry which is preliminary data.</text>
</comment>
<name>A0ABS1C5I5_9BACT</name>
<dbReference type="Pfam" id="PF14905">
    <property type="entry name" value="OMP_b-brl_3"/>
    <property type="match status" value="1"/>
</dbReference>
<dbReference type="Gene3D" id="2.40.170.20">
    <property type="entry name" value="TonB-dependent receptor, beta-barrel domain"/>
    <property type="match status" value="1"/>
</dbReference>
<protein>
    <submittedName>
        <fullName evidence="6">TonB-dependent receptor</fullName>
    </submittedName>
</protein>
<dbReference type="EMBL" id="JAEHFX010000010">
    <property type="protein sequence ID" value="MBK0404652.1"/>
    <property type="molecule type" value="Genomic_DNA"/>
</dbReference>
<reference evidence="6 7" key="1">
    <citation type="submission" date="2020-12" db="EMBL/GenBank/DDBJ databases">
        <title>Bacterial novel species Adhaeribacter sp. BT258 isolated from soil.</title>
        <authorList>
            <person name="Jung H.-Y."/>
        </authorList>
    </citation>
    <scope>NUCLEOTIDE SEQUENCE [LARGE SCALE GENOMIC DNA]</scope>
    <source>
        <strain evidence="6 7">BT258</strain>
    </source>
</reference>
<dbReference type="SUPFAM" id="SSF56935">
    <property type="entry name" value="Porins"/>
    <property type="match status" value="1"/>
</dbReference>
<dbReference type="InterPro" id="IPR037066">
    <property type="entry name" value="Plug_dom_sf"/>
</dbReference>
<dbReference type="InterPro" id="IPR036942">
    <property type="entry name" value="Beta-barrel_TonB_sf"/>
</dbReference>
<evidence type="ECO:0000256" key="1">
    <source>
        <dbReference type="ARBA" id="ARBA00004442"/>
    </source>
</evidence>
<accession>A0ABS1C5I5</accession>
<dbReference type="InterPro" id="IPR008969">
    <property type="entry name" value="CarboxyPept-like_regulatory"/>
</dbReference>
<evidence type="ECO:0000256" key="4">
    <source>
        <dbReference type="SAM" id="SignalP"/>
    </source>
</evidence>